<dbReference type="SUPFAM" id="SSF52172">
    <property type="entry name" value="CheY-like"/>
    <property type="match status" value="1"/>
</dbReference>
<accession>A0AA96RG28</accession>
<dbReference type="EMBL" id="CP130318">
    <property type="protein sequence ID" value="WNQ12101.1"/>
    <property type="molecule type" value="Genomic_DNA"/>
</dbReference>
<dbReference type="PROSITE" id="PS51755">
    <property type="entry name" value="OMPR_PHOB"/>
    <property type="match status" value="1"/>
</dbReference>
<evidence type="ECO:0000256" key="5">
    <source>
        <dbReference type="ARBA" id="ARBA00023163"/>
    </source>
</evidence>
<organism evidence="10 11">
    <name type="scientific">Paenibacillus aurantius</name>
    <dbReference type="NCBI Taxonomy" id="2918900"/>
    <lineage>
        <taxon>Bacteria</taxon>
        <taxon>Bacillati</taxon>
        <taxon>Bacillota</taxon>
        <taxon>Bacilli</taxon>
        <taxon>Bacillales</taxon>
        <taxon>Paenibacillaceae</taxon>
        <taxon>Paenibacillus</taxon>
    </lineage>
</organism>
<dbReference type="PANTHER" id="PTHR48111">
    <property type="entry name" value="REGULATOR OF RPOS"/>
    <property type="match status" value="1"/>
</dbReference>
<dbReference type="KEGG" id="paun:MJA45_03295"/>
<evidence type="ECO:0000256" key="3">
    <source>
        <dbReference type="ARBA" id="ARBA00023015"/>
    </source>
</evidence>
<keyword evidence="5" id="KW-0804">Transcription</keyword>
<feature type="domain" description="OmpR/PhoB-type" evidence="9">
    <location>
        <begin position="125"/>
        <end position="220"/>
    </location>
</feature>
<feature type="DNA-binding region" description="OmpR/PhoB-type" evidence="7">
    <location>
        <begin position="125"/>
        <end position="220"/>
    </location>
</feature>
<dbReference type="InterPro" id="IPR001789">
    <property type="entry name" value="Sig_transdc_resp-reg_receiver"/>
</dbReference>
<dbReference type="CDD" id="cd00383">
    <property type="entry name" value="trans_reg_C"/>
    <property type="match status" value="1"/>
</dbReference>
<protein>
    <submittedName>
        <fullName evidence="10">Response regulator transcription factor</fullName>
    </submittedName>
</protein>
<feature type="domain" description="Response regulatory" evidence="8">
    <location>
        <begin position="5"/>
        <end position="117"/>
    </location>
</feature>
<dbReference type="PANTHER" id="PTHR48111:SF1">
    <property type="entry name" value="TWO-COMPONENT RESPONSE REGULATOR ORR33"/>
    <property type="match status" value="1"/>
</dbReference>
<dbReference type="GO" id="GO:0000156">
    <property type="term" value="F:phosphorelay response regulator activity"/>
    <property type="evidence" value="ECO:0007669"/>
    <property type="project" value="TreeGrafter"/>
</dbReference>
<evidence type="ECO:0000256" key="2">
    <source>
        <dbReference type="ARBA" id="ARBA00023012"/>
    </source>
</evidence>
<evidence type="ECO:0000256" key="1">
    <source>
        <dbReference type="ARBA" id="ARBA00022553"/>
    </source>
</evidence>
<dbReference type="Gene3D" id="3.40.50.2300">
    <property type="match status" value="1"/>
</dbReference>
<evidence type="ECO:0000256" key="4">
    <source>
        <dbReference type="ARBA" id="ARBA00023125"/>
    </source>
</evidence>
<dbReference type="SMART" id="SM00448">
    <property type="entry name" value="REC"/>
    <property type="match status" value="1"/>
</dbReference>
<dbReference type="Proteomes" id="UP001305702">
    <property type="component" value="Chromosome"/>
</dbReference>
<reference evidence="10 11" key="1">
    <citation type="submission" date="2022-02" db="EMBL/GenBank/DDBJ databases">
        <title>Paenibacillus sp. MBLB1776 Whole Genome Shotgun Sequencing.</title>
        <authorList>
            <person name="Hwang C.Y."/>
            <person name="Cho E.-S."/>
            <person name="Seo M.-J."/>
        </authorList>
    </citation>
    <scope>NUCLEOTIDE SEQUENCE [LARGE SCALE GENOMIC DNA]</scope>
    <source>
        <strain evidence="10 11">MBLB1776</strain>
    </source>
</reference>
<dbReference type="PROSITE" id="PS50110">
    <property type="entry name" value="RESPONSE_REGULATORY"/>
    <property type="match status" value="1"/>
</dbReference>
<sequence length="222" mass="25525">MERVKILIVEDDPAISDLIALNLEVAGYDRAQAFDSRTALLALEETRFDLVLLDIRIPGIDGLELVRLIRPSGIPVIFLTARNGLMDRVNGLKAGADDYIVKPFEAVELLARIEAVLRRSSGGREEAYRLDDVEIQLTERVVLKANKPVELTPKEYELLLLLIRNKNRALTREKILEVVWNFDYMGESRTVDMHIQKLRKKLEWTDKIKTVYKYGYRLEEDG</sequence>
<dbReference type="InterPro" id="IPR001867">
    <property type="entry name" value="OmpR/PhoB-type_DNA-bd"/>
</dbReference>
<dbReference type="RefSeq" id="WP_315605878.1">
    <property type="nucleotide sequence ID" value="NZ_CP130318.1"/>
</dbReference>
<dbReference type="AlphaFoldDB" id="A0AA96RG28"/>
<evidence type="ECO:0000256" key="6">
    <source>
        <dbReference type="PROSITE-ProRule" id="PRU00169"/>
    </source>
</evidence>
<evidence type="ECO:0000259" key="8">
    <source>
        <dbReference type="PROSITE" id="PS50110"/>
    </source>
</evidence>
<dbReference type="InterPro" id="IPR011006">
    <property type="entry name" value="CheY-like_superfamily"/>
</dbReference>
<dbReference type="InterPro" id="IPR039420">
    <property type="entry name" value="WalR-like"/>
</dbReference>
<keyword evidence="11" id="KW-1185">Reference proteome</keyword>
<evidence type="ECO:0000259" key="9">
    <source>
        <dbReference type="PROSITE" id="PS51755"/>
    </source>
</evidence>
<dbReference type="GO" id="GO:0005829">
    <property type="term" value="C:cytosol"/>
    <property type="evidence" value="ECO:0007669"/>
    <property type="project" value="TreeGrafter"/>
</dbReference>
<keyword evidence="2" id="KW-0902">Two-component regulatory system</keyword>
<gene>
    <name evidence="10" type="ORF">MJA45_03295</name>
</gene>
<dbReference type="Gene3D" id="6.10.250.690">
    <property type="match status" value="1"/>
</dbReference>
<dbReference type="GO" id="GO:0006355">
    <property type="term" value="P:regulation of DNA-templated transcription"/>
    <property type="evidence" value="ECO:0007669"/>
    <property type="project" value="InterPro"/>
</dbReference>
<evidence type="ECO:0000313" key="11">
    <source>
        <dbReference type="Proteomes" id="UP001305702"/>
    </source>
</evidence>
<keyword evidence="3" id="KW-0805">Transcription regulation</keyword>
<keyword evidence="4 7" id="KW-0238">DNA-binding</keyword>
<dbReference type="Pfam" id="PF00072">
    <property type="entry name" value="Response_reg"/>
    <property type="match status" value="1"/>
</dbReference>
<dbReference type="InterPro" id="IPR036388">
    <property type="entry name" value="WH-like_DNA-bd_sf"/>
</dbReference>
<dbReference type="GO" id="GO:0000976">
    <property type="term" value="F:transcription cis-regulatory region binding"/>
    <property type="evidence" value="ECO:0007669"/>
    <property type="project" value="TreeGrafter"/>
</dbReference>
<keyword evidence="1 6" id="KW-0597">Phosphoprotein</keyword>
<proteinExistence type="predicted"/>
<feature type="modified residue" description="4-aspartylphosphate" evidence="6">
    <location>
        <position position="54"/>
    </location>
</feature>
<dbReference type="SMART" id="SM00862">
    <property type="entry name" value="Trans_reg_C"/>
    <property type="match status" value="1"/>
</dbReference>
<evidence type="ECO:0000256" key="7">
    <source>
        <dbReference type="PROSITE-ProRule" id="PRU01091"/>
    </source>
</evidence>
<dbReference type="GO" id="GO:0032993">
    <property type="term" value="C:protein-DNA complex"/>
    <property type="evidence" value="ECO:0007669"/>
    <property type="project" value="TreeGrafter"/>
</dbReference>
<evidence type="ECO:0000313" key="10">
    <source>
        <dbReference type="EMBL" id="WNQ12101.1"/>
    </source>
</evidence>
<name>A0AA96RG28_9BACL</name>
<dbReference type="Pfam" id="PF00486">
    <property type="entry name" value="Trans_reg_C"/>
    <property type="match status" value="1"/>
</dbReference>
<dbReference type="Gene3D" id="1.10.10.10">
    <property type="entry name" value="Winged helix-like DNA-binding domain superfamily/Winged helix DNA-binding domain"/>
    <property type="match status" value="1"/>
</dbReference>